<dbReference type="InterPro" id="IPR000515">
    <property type="entry name" value="MetI-like"/>
</dbReference>
<proteinExistence type="inferred from homology"/>
<reference evidence="9 10" key="1">
    <citation type="submission" date="2012-01" db="EMBL/GenBank/DDBJ databases">
        <title>Complete sequence of chromosome of Clostridium pasteurianum BC1.</title>
        <authorList>
            <consortium name="US DOE Joint Genome Institute"/>
            <person name="Lucas S."/>
            <person name="Han J."/>
            <person name="Lapidus A."/>
            <person name="Cheng J.-F."/>
            <person name="Goodwin L."/>
            <person name="Pitluck S."/>
            <person name="Peters L."/>
            <person name="Mikhailova N."/>
            <person name="Teshima H."/>
            <person name="Detter J.C."/>
            <person name="Han C."/>
            <person name="Tapia R."/>
            <person name="Land M."/>
            <person name="Hauser L."/>
            <person name="Kyrpides N."/>
            <person name="Ivanova N."/>
            <person name="Pagani I."/>
            <person name="Dunn J."/>
            <person name="Taghavi S."/>
            <person name="Francis A."/>
            <person name="van der Lelie D."/>
            <person name="Woyke T."/>
        </authorList>
    </citation>
    <scope>NUCLEOTIDE SEQUENCE [LARGE SCALE GENOMIC DNA]</scope>
    <source>
        <strain evidence="9 10">BC1</strain>
    </source>
</reference>
<keyword evidence="10" id="KW-1185">Reference proteome</keyword>
<sequence>MNMKAKKRLIKIVLYVLQITASIIFIVPLLWMVEASFKPENEIFKNVGSLKGFLISNFTLQNYHEMLIRIPFMGYILNSFIYIGVIVVLGIIVNSLAGYALAKLHFPGSKIILLVIIGLYIVPFETVLLPLYLITNKLGLINHYSALYLPFIAECFNIFLFRQFFIGFPVELEEAAEIDGASPLKTFIKIVLPNSKPVIATSAVLTIVGHWGDFMWPLMVTTDDSLRTVQVGIQLFFTDPPVHYGPIMAALTFTTLPMIIIFLALQRYYVQGITSTGLKG</sequence>
<feature type="domain" description="ABC transmembrane type-1" evidence="8">
    <location>
        <begin position="76"/>
        <end position="265"/>
    </location>
</feature>
<feature type="transmembrane region" description="Helical" evidence="7">
    <location>
        <begin position="72"/>
        <end position="99"/>
    </location>
</feature>
<dbReference type="GO" id="GO:0005886">
    <property type="term" value="C:plasma membrane"/>
    <property type="evidence" value="ECO:0007669"/>
    <property type="project" value="UniProtKB-SubCell"/>
</dbReference>
<dbReference type="PATRIC" id="fig|86416.3.peg.3995"/>
<dbReference type="PANTHER" id="PTHR43744">
    <property type="entry name" value="ABC TRANSPORTER PERMEASE PROTEIN MG189-RELATED-RELATED"/>
    <property type="match status" value="1"/>
</dbReference>
<accession>R4KDX8</accession>
<dbReference type="KEGG" id="cpas:Clopa_3999"/>
<keyword evidence="9" id="KW-0762">Sugar transport</keyword>
<keyword evidence="4 7" id="KW-0812">Transmembrane</keyword>
<dbReference type="CDD" id="cd06261">
    <property type="entry name" value="TM_PBP2"/>
    <property type="match status" value="1"/>
</dbReference>
<dbReference type="GO" id="GO:0055085">
    <property type="term" value="P:transmembrane transport"/>
    <property type="evidence" value="ECO:0007669"/>
    <property type="project" value="InterPro"/>
</dbReference>
<evidence type="ECO:0000256" key="1">
    <source>
        <dbReference type="ARBA" id="ARBA00004651"/>
    </source>
</evidence>
<dbReference type="PROSITE" id="PS50928">
    <property type="entry name" value="ABC_TM1"/>
    <property type="match status" value="1"/>
</dbReference>
<feature type="transmembrane region" description="Helical" evidence="7">
    <location>
        <begin position="146"/>
        <end position="165"/>
    </location>
</feature>
<feature type="transmembrane region" description="Helical" evidence="7">
    <location>
        <begin position="12"/>
        <end position="31"/>
    </location>
</feature>
<dbReference type="HOGENOM" id="CLU_016047_1_1_9"/>
<dbReference type="eggNOG" id="COG0395">
    <property type="taxonomic scope" value="Bacteria"/>
</dbReference>
<keyword evidence="3" id="KW-1003">Cell membrane</keyword>
<comment type="similarity">
    <text evidence="7">Belongs to the binding-protein-dependent transport system permease family.</text>
</comment>
<evidence type="ECO:0000256" key="7">
    <source>
        <dbReference type="RuleBase" id="RU363032"/>
    </source>
</evidence>
<evidence type="ECO:0000256" key="6">
    <source>
        <dbReference type="ARBA" id="ARBA00023136"/>
    </source>
</evidence>
<keyword evidence="6 7" id="KW-0472">Membrane</keyword>
<dbReference type="Proteomes" id="UP000013523">
    <property type="component" value="Chromosome"/>
</dbReference>
<keyword evidence="2 7" id="KW-0813">Transport</keyword>
<dbReference type="AlphaFoldDB" id="R4KDX8"/>
<comment type="subcellular location">
    <subcellularLocation>
        <location evidence="1 7">Cell membrane</location>
        <topology evidence="1 7">Multi-pass membrane protein</topology>
    </subcellularLocation>
</comment>
<dbReference type="PANTHER" id="PTHR43744:SF12">
    <property type="entry name" value="ABC TRANSPORTER PERMEASE PROTEIN MG189-RELATED"/>
    <property type="match status" value="1"/>
</dbReference>
<evidence type="ECO:0000256" key="4">
    <source>
        <dbReference type="ARBA" id="ARBA00022692"/>
    </source>
</evidence>
<protein>
    <submittedName>
        <fullName evidence="9">ABC-type sugar transport system, permease component</fullName>
    </submittedName>
</protein>
<gene>
    <name evidence="9" type="ORF">Clopa_3999</name>
</gene>
<dbReference type="EMBL" id="CP003261">
    <property type="protein sequence ID" value="AGK98744.1"/>
    <property type="molecule type" value="Genomic_DNA"/>
</dbReference>
<dbReference type="Gene3D" id="1.10.3720.10">
    <property type="entry name" value="MetI-like"/>
    <property type="match status" value="1"/>
</dbReference>
<organism evidence="9 10">
    <name type="scientific">Clostridium pasteurianum BC1</name>
    <dbReference type="NCBI Taxonomy" id="86416"/>
    <lineage>
        <taxon>Bacteria</taxon>
        <taxon>Bacillati</taxon>
        <taxon>Bacillota</taxon>
        <taxon>Clostridia</taxon>
        <taxon>Eubacteriales</taxon>
        <taxon>Clostridiaceae</taxon>
        <taxon>Clostridium</taxon>
    </lineage>
</organism>
<evidence type="ECO:0000313" key="9">
    <source>
        <dbReference type="EMBL" id="AGK98744.1"/>
    </source>
</evidence>
<evidence type="ECO:0000256" key="2">
    <source>
        <dbReference type="ARBA" id="ARBA00022448"/>
    </source>
</evidence>
<dbReference type="Pfam" id="PF00528">
    <property type="entry name" value="BPD_transp_1"/>
    <property type="match status" value="1"/>
</dbReference>
<name>R4KDX8_CLOPA</name>
<keyword evidence="5 7" id="KW-1133">Transmembrane helix</keyword>
<evidence type="ECO:0000259" key="8">
    <source>
        <dbReference type="PROSITE" id="PS50928"/>
    </source>
</evidence>
<feature type="transmembrane region" description="Helical" evidence="7">
    <location>
        <begin position="244"/>
        <end position="265"/>
    </location>
</feature>
<dbReference type="STRING" id="86416.Clopa_3999"/>
<dbReference type="SUPFAM" id="SSF161098">
    <property type="entry name" value="MetI-like"/>
    <property type="match status" value="1"/>
</dbReference>
<dbReference type="InterPro" id="IPR035906">
    <property type="entry name" value="MetI-like_sf"/>
</dbReference>
<evidence type="ECO:0000313" key="10">
    <source>
        <dbReference type="Proteomes" id="UP000013523"/>
    </source>
</evidence>
<evidence type="ECO:0000256" key="3">
    <source>
        <dbReference type="ARBA" id="ARBA00022475"/>
    </source>
</evidence>
<evidence type="ECO:0000256" key="5">
    <source>
        <dbReference type="ARBA" id="ARBA00022989"/>
    </source>
</evidence>
<feature type="transmembrane region" description="Helical" evidence="7">
    <location>
        <begin position="111"/>
        <end position="134"/>
    </location>
</feature>